<name>A0ABX0XQJ1_9SPHN</name>
<organism evidence="1 2">
    <name type="scientific">Sphingomonas jejuensis</name>
    <dbReference type="NCBI Taxonomy" id="904715"/>
    <lineage>
        <taxon>Bacteria</taxon>
        <taxon>Pseudomonadati</taxon>
        <taxon>Pseudomonadota</taxon>
        <taxon>Alphaproteobacteria</taxon>
        <taxon>Sphingomonadales</taxon>
        <taxon>Sphingomonadaceae</taxon>
        <taxon>Sphingomonas</taxon>
    </lineage>
</organism>
<reference evidence="1 2" key="1">
    <citation type="submission" date="2020-03" db="EMBL/GenBank/DDBJ databases">
        <title>Genomic Encyclopedia of Type Strains, Phase IV (KMG-IV): sequencing the most valuable type-strain genomes for metagenomic binning, comparative biology and taxonomic classification.</title>
        <authorList>
            <person name="Goeker M."/>
        </authorList>
    </citation>
    <scope>NUCLEOTIDE SEQUENCE [LARGE SCALE GENOMIC DNA]</scope>
    <source>
        <strain evidence="1 2">DSM 27651</strain>
    </source>
</reference>
<accession>A0ABX0XQJ1</accession>
<gene>
    <name evidence="1" type="ORF">GGR88_003012</name>
</gene>
<evidence type="ECO:0000313" key="1">
    <source>
        <dbReference type="EMBL" id="NJC35483.1"/>
    </source>
</evidence>
<protein>
    <submittedName>
        <fullName evidence="1">Uncharacterized protein</fullName>
    </submittedName>
</protein>
<proteinExistence type="predicted"/>
<dbReference type="RefSeq" id="WP_167956438.1">
    <property type="nucleotide sequence ID" value="NZ_JAATJE010000005.1"/>
</dbReference>
<sequence>MTRERFPYLHDLLASTSMDGEDSLWADLDARLTHWQGEAWREDRVMVAALAAEARRFNKRYPVGDRHRRAAWWALGGAMATEDGMGALLDALSVLDGSGHDAGDCDGQSGR</sequence>
<comment type="caution">
    <text evidence="1">The sequence shown here is derived from an EMBL/GenBank/DDBJ whole genome shotgun (WGS) entry which is preliminary data.</text>
</comment>
<dbReference type="EMBL" id="JAATJE010000005">
    <property type="protein sequence ID" value="NJC35483.1"/>
    <property type="molecule type" value="Genomic_DNA"/>
</dbReference>
<dbReference type="Proteomes" id="UP000734218">
    <property type="component" value="Unassembled WGS sequence"/>
</dbReference>
<evidence type="ECO:0000313" key="2">
    <source>
        <dbReference type="Proteomes" id="UP000734218"/>
    </source>
</evidence>
<keyword evidence="2" id="KW-1185">Reference proteome</keyword>